<sequence>MATTQSIKVTLQRDSLQTSWGFRLQGGTDFRTPFIVNKVNPGSPADGNLQRGDVILIIDQIPVSSMLHNEALELIQRAGGQITFLVQRGSNLYSQAPSFPQPQRPMSATPWSYANSNPSWSSPTHQLTPMSFFRNRPLERIPEPKPLLSQTGSPMMPGPVPSVSTKTRGYMQPPSFYAERSNPLNNIAYSPGRLVYPGPTYNNRSRPMSTINYPNSYDDSSYGNSLNNGSESYIPSYQKKVQINPNVQKQYYNPIPPQPQPQPSNLVHRQFNSPISLYSNDNVQEVMNHHITRVNVIPSIPEQSQYAYNVTLLPSNPTHTSTSLPVHYVPSNKTNYATDY</sequence>
<dbReference type="GO" id="GO:0031941">
    <property type="term" value="C:filamentous actin"/>
    <property type="evidence" value="ECO:0007669"/>
    <property type="project" value="TreeGrafter"/>
</dbReference>
<evidence type="ECO:0000256" key="1">
    <source>
        <dbReference type="ARBA" id="ARBA00004496"/>
    </source>
</evidence>
<dbReference type="EMBL" id="CAJNOM010000196">
    <property type="protein sequence ID" value="CAF1212528.1"/>
    <property type="molecule type" value="Genomic_DNA"/>
</dbReference>
<dbReference type="EMBL" id="CAJNOI010000009">
    <property type="protein sequence ID" value="CAF0778821.1"/>
    <property type="molecule type" value="Genomic_DNA"/>
</dbReference>
<dbReference type="GO" id="GO:0051371">
    <property type="term" value="F:muscle alpha-actinin binding"/>
    <property type="evidence" value="ECO:0007669"/>
    <property type="project" value="TreeGrafter"/>
</dbReference>
<dbReference type="PROSITE" id="PS50106">
    <property type="entry name" value="PDZ"/>
    <property type="match status" value="1"/>
</dbReference>
<dbReference type="GO" id="GO:0003779">
    <property type="term" value="F:actin binding"/>
    <property type="evidence" value="ECO:0007669"/>
    <property type="project" value="TreeGrafter"/>
</dbReference>
<comment type="subcellular location">
    <subcellularLocation>
        <location evidence="1">Cytoplasm</location>
    </subcellularLocation>
</comment>
<keyword evidence="3" id="KW-0440">LIM domain</keyword>
<evidence type="ECO:0000313" key="5">
    <source>
        <dbReference type="EMBL" id="CAF0778821.1"/>
    </source>
</evidence>
<dbReference type="PANTHER" id="PTHR24214:SF38">
    <property type="entry name" value="PDZ AND LIM DOMAIN PROTEIN ZASP-RELATED"/>
    <property type="match status" value="1"/>
</dbReference>
<feature type="domain" description="PDZ" evidence="4">
    <location>
        <begin position="8"/>
        <end position="90"/>
    </location>
</feature>
<dbReference type="GO" id="GO:0061061">
    <property type="term" value="P:muscle structure development"/>
    <property type="evidence" value="ECO:0007669"/>
    <property type="project" value="TreeGrafter"/>
</dbReference>
<dbReference type="FunFam" id="2.30.42.10:FF:000055">
    <property type="entry name" value="PDZ and LIM domain protein 3"/>
    <property type="match status" value="1"/>
</dbReference>
<evidence type="ECO:0000313" key="9">
    <source>
        <dbReference type="Proteomes" id="UP000663877"/>
    </source>
</evidence>
<dbReference type="GO" id="GO:0001725">
    <property type="term" value="C:stress fiber"/>
    <property type="evidence" value="ECO:0007669"/>
    <property type="project" value="TreeGrafter"/>
</dbReference>
<dbReference type="Proteomes" id="UP000663832">
    <property type="component" value="Unassembled WGS sequence"/>
</dbReference>
<keyword evidence="3" id="KW-0862">Zinc</keyword>
<evidence type="ECO:0000256" key="3">
    <source>
        <dbReference type="ARBA" id="ARBA00023038"/>
    </source>
</evidence>
<dbReference type="Pfam" id="PF00595">
    <property type="entry name" value="PDZ"/>
    <property type="match status" value="1"/>
</dbReference>
<name>A0A813RBX5_9BILA</name>
<dbReference type="SUPFAM" id="SSF50156">
    <property type="entry name" value="PDZ domain-like"/>
    <property type="match status" value="1"/>
</dbReference>
<dbReference type="EMBL" id="CAJNOM010000196">
    <property type="protein sequence ID" value="CAF1211720.1"/>
    <property type="molecule type" value="Genomic_DNA"/>
</dbReference>
<dbReference type="GO" id="GO:0030018">
    <property type="term" value="C:Z disc"/>
    <property type="evidence" value="ECO:0007669"/>
    <property type="project" value="TreeGrafter"/>
</dbReference>
<keyword evidence="2" id="KW-0963">Cytoplasm</keyword>
<evidence type="ECO:0000313" key="6">
    <source>
        <dbReference type="EMBL" id="CAF1211720.1"/>
    </source>
</evidence>
<dbReference type="GO" id="GO:0005912">
    <property type="term" value="C:adherens junction"/>
    <property type="evidence" value="ECO:0007669"/>
    <property type="project" value="TreeGrafter"/>
</dbReference>
<dbReference type="PANTHER" id="PTHR24214">
    <property type="entry name" value="PDZ AND LIM DOMAIN PROTEIN ZASP"/>
    <property type="match status" value="1"/>
</dbReference>
<keyword evidence="3" id="KW-0479">Metal-binding</keyword>
<reference evidence="5" key="1">
    <citation type="submission" date="2021-02" db="EMBL/GenBank/DDBJ databases">
        <authorList>
            <person name="Nowell W R."/>
        </authorList>
    </citation>
    <scope>NUCLEOTIDE SEQUENCE</scope>
</reference>
<dbReference type="Gene3D" id="2.30.42.10">
    <property type="match status" value="1"/>
</dbReference>
<proteinExistence type="predicted"/>
<dbReference type="SMART" id="SM00228">
    <property type="entry name" value="PDZ"/>
    <property type="match status" value="1"/>
</dbReference>
<protein>
    <recommendedName>
        <fullName evidence="4">PDZ domain-containing protein</fullName>
    </recommendedName>
</protein>
<comment type="caution">
    <text evidence="5">The sequence shown here is derived from an EMBL/GenBank/DDBJ whole genome shotgun (WGS) entry which is preliminary data.</text>
</comment>
<dbReference type="InterPro" id="IPR006643">
    <property type="entry name" value="Zasp-like_motif"/>
</dbReference>
<dbReference type="InterPro" id="IPR050604">
    <property type="entry name" value="PDZ-LIM_domain"/>
</dbReference>
<dbReference type="GO" id="GO:0030036">
    <property type="term" value="P:actin cytoskeleton organization"/>
    <property type="evidence" value="ECO:0007669"/>
    <property type="project" value="TreeGrafter"/>
</dbReference>
<dbReference type="Proteomes" id="UP000663877">
    <property type="component" value="Unassembled WGS sequence"/>
</dbReference>
<dbReference type="SMART" id="SM00735">
    <property type="entry name" value="ZM"/>
    <property type="match status" value="1"/>
</dbReference>
<accession>A0A813RBX5</accession>
<evidence type="ECO:0000313" key="8">
    <source>
        <dbReference type="Proteomes" id="UP000663832"/>
    </source>
</evidence>
<dbReference type="InterPro" id="IPR036034">
    <property type="entry name" value="PDZ_sf"/>
</dbReference>
<dbReference type="OrthoDB" id="44841at2759"/>
<evidence type="ECO:0000256" key="2">
    <source>
        <dbReference type="ARBA" id="ARBA00022490"/>
    </source>
</evidence>
<organism evidence="5 9">
    <name type="scientific">Adineta steineri</name>
    <dbReference type="NCBI Taxonomy" id="433720"/>
    <lineage>
        <taxon>Eukaryota</taxon>
        <taxon>Metazoa</taxon>
        <taxon>Spiralia</taxon>
        <taxon>Gnathifera</taxon>
        <taxon>Rotifera</taxon>
        <taxon>Eurotatoria</taxon>
        <taxon>Bdelloidea</taxon>
        <taxon>Adinetida</taxon>
        <taxon>Adinetidae</taxon>
        <taxon>Adineta</taxon>
    </lineage>
</organism>
<dbReference type="InterPro" id="IPR001478">
    <property type="entry name" value="PDZ"/>
</dbReference>
<dbReference type="AlphaFoldDB" id="A0A813RBX5"/>
<dbReference type="CDD" id="cd23068">
    <property type="entry name" value="PDZ_ZASP52-like"/>
    <property type="match status" value="1"/>
</dbReference>
<gene>
    <name evidence="5" type="ORF">BJG266_LOCUS4004</name>
    <name evidence="6" type="ORF">QVE165_LOCUS26403</name>
    <name evidence="7" type="ORF">QVE165_LOCUS26448</name>
</gene>
<evidence type="ECO:0000259" key="4">
    <source>
        <dbReference type="PROSITE" id="PS50106"/>
    </source>
</evidence>
<keyword evidence="8" id="KW-1185">Reference proteome</keyword>
<evidence type="ECO:0000313" key="7">
    <source>
        <dbReference type="EMBL" id="CAF1212528.1"/>
    </source>
</evidence>